<evidence type="ECO:0000313" key="3">
    <source>
        <dbReference type="Proteomes" id="UP000199652"/>
    </source>
</evidence>
<protein>
    <submittedName>
        <fullName evidence="2">Uncharacterized protein</fullName>
    </submittedName>
</protein>
<sequence>MWIKKSVIEEYQKRIEICDMKIESLEREVLELDSRMSRKVKVKKFPCDTAKELLCGGCNQKRTCSMYGEPKDLSPQEFIEYIIGIDT</sequence>
<dbReference type="RefSeq" id="WP_090242767.1">
    <property type="nucleotide sequence ID" value="NZ_FNOU01000002.1"/>
</dbReference>
<keyword evidence="3" id="KW-1185">Reference proteome</keyword>
<name>A0A1H3BHA0_EUBBA</name>
<accession>A0A1H3BHA0</accession>
<dbReference type="EMBL" id="FNOU01000002">
    <property type="protein sequence ID" value="SDX41081.1"/>
    <property type="molecule type" value="Genomic_DNA"/>
</dbReference>
<evidence type="ECO:0000256" key="1">
    <source>
        <dbReference type="SAM" id="Coils"/>
    </source>
</evidence>
<dbReference type="Proteomes" id="UP000199652">
    <property type="component" value="Unassembled WGS sequence"/>
</dbReference>
<dbReference type="AlphaFoldDB" id="A0A1H3BHA0"/>
<gene>
    <name evidence="2" type="ORF">SAMN04488579_10273</name>
</gene>
<reference evidence="3" key="1">
    <citation type="submission" date="2016-10" db="EMBL/GenBank/DDBJ databases">
        <authorList>
            <person name="Varghese N."/>
            <person name="Submissions S."/>
        </authorList>
    </citation>
    <scope>NUCLEOTIDE SEQUENCE [LARGE SCALE GENOMIC DNA]</scope>
    <source>
        <strain evidence="3">VPI 5359</strain>
    </source>
</reference>
<evidence type="ECO:0000313" key="2">
    <source>
        <dbReference type="EMBL" id="SDX41081.1"/>
    </source>
</evidence>
<feature type="coiled-coil region" evidence="1">
    <location>
        <begin position="8"/>
        <end position="35"/>
    </location>
</feature>
<keyword evidence="1" id="KW-0175">Coiled coil</keyword>
<proteinExistence type="predicted"/>
<dbReference type="STRING" id="1528.SAMN04488579_10273"/>
<organism evidence="2 3">
    <name type="scientific">Eubacterium barkeri</name>
    <name type="common">Clostridium barkeri</name>
    <dbReference type="NCBI Taxonomy" id="1528"/>
    <lineage>
        <taxon>Bacteria</taxon>
        <taxon>Bacillati</taxon>
        <taxon>Bacillota</taxon>
        <taxon>Clostridia</taxon>
        <taxon>Eubacteriales</taxon>
        <taxon>Eubacteriaceae</taxon>
        <taxon>Eubacterium</taxon>
    </lineage>
</organism>